<keyword evidence="5" id="KW-1185">Reference proteome</keyword>
<sequence>MKDKKAFSKRIGDFLAGKGFYVVLFVCTAVIGVSAWILLFTGNKVDKTDTNSIASPQSSQQVIAPVTGDPGDSAIDTLEKKPEVSAKPSASPSAAPSASAKPSASAAPTTGKTDNNAGKSAAAMAKATSFVWPVVGDISVVFSQDELVYNQTMGDWRTHNGMDISAAIGAKVMAAADGTVTDVYADDLLGTTVVIDHGNGLKSIYANLAKTPVVSEGDKVEMGSVIGAVGDTALGETSQASHLHFAITKDDQPVDPASYLPKK</sequence>
<dbReference type="InterPro" id="IPR011055">
    <property type="entry name" value="Dup_hybrid_motif"/>
</dbReference>
<dbReference type="CDD" id="cd12797">
    <property type="entry name" value="M23_peptidase"/>
    <property type="match status" value="1"/>
</dbReference>
<evidence type="ECO:0000256" key="1">
    <source>
        <dbReference type="SAM" id="MobiDB-lite"/>
    </source>
</evidence>
<accession>A0A1M5VKW5</accession>
<name>A0A1M5VKW5_9FIRM</name>
<evidence type="ECO:0000256" key="2">
    <source>
        <dbReference type="SAM" id="Phobius"/>
    </source>
</evidence>
<feature type="compositionally biased region" description="Low complexity" evidence="1">
    <location>
        <begin position="85"/>
        <end position="108"/>
    </location>
</feature>
<dbReference type="Gene3D" id="2.70.70.10">
    <property type="entry name" value="Glucose Permease (Domain IIA)"/>
    <property type="match status" value="1"/>
</dbReference>
<dbReference type="PANTHER" id="PTHR21666">
    <property type="entry name" value="PEPTIDASE-RELATED"/>
    <property type="match status" value="1"/>
</dbReference>
<feature type="compositionally biased region" description="Polar residues" evidence="1">
    <location>
        <begin position="51"/>
        <end position="62"/>
    </location>
</feature>
<feature type="region of interest" description="Disordered" evidence="1">
    <location>
        <begin position="51"/>
        <end position="117"/>
    </location>
</feature>
<evidence type="ECO:0000259" key="3">
    <source>
        <dbReference type="Pfam" id="PF01551"/>
    </source>
</evidence>
<feature type="transmembrane region" description="Helical" evidence="2">
    <location>
        <begin position="20"/>
        <end position="39"/>
    </location>
</feature>
<dbReference type="AlphaFoldDB" id="A0A1M5VKW5"/>
<feature type="domain" description="M23ase beta-sheet core" evidence="3">
    <location>
        <begin position="158"/>
        <end position="256"/>
    </location>
</feature>
<keyword evidence="2" id="KW-1133">Transmembrane helix</keyword>
<protein>
    <submittedName>
        <fullName evidence="4">Peptidase family M23</fullName>
    </submittedName>
</protein>
<proteinExistence type="predicted"/>
<gene>
    <name evidence="4" type="ORF">SAMN02745823_00876</name>
</gene>
<dbReference type="Pfam" id="PF01551">
    <property type="entry name" value="Peptidase_M23"/>
    <property type="match status" value="1"/>
</dbReference>
<dbReference type="STRING" id="1123282.SAMN02745823_00876"/>
<dbReference type="Proteomes" id="UP000183995">
    <property type="component" value="Unassembled WGS sequence"/>
</dbReference>
<keyword evidence="2" id="KW-0472">Membrane</keyword>
<dbReference type="InterPro" id="IPR016047">
    <property type="entry name" value="M23ase_b-sheet_dom"/>
</dbReference>
<keyword evidence="2" id="KW-0812">Transmembrane</keyword>
<evidence type="ECO:0000313" key="5">
    <source>
        <dbReference type="Proteomes" id="UP000183995"/>
    </source>
</evidence>
<dbReference type="GO" id="GO:0004222">
    <property type="term" value="F:metalloendopeptidase activity"/>
    <property type="evidence" value="ECO:0007669"/>
    <property type="project" value="TreeGrafter"/>
</dbReference>
<dbReference type="EMBL" id="FQXV01000002">
    <property type="protein sequence ID" value="SHH75684.1"/>
    <property type="molecule type" value="Genomic_DNA"/>
</dbReference>
<dbReference type="PANTHER" id="PTHR21666:SF270">
    <property type="entry name" value="MUREIN HYDROLASE ACTIVATOR ENVC"/>
    <property type="match status" value="1"/>
</dbReference>
<organism evidence="4 5">
    <name type="scientific">Sporobacter termitidis DSM 10068</name>
    <dbReference type="NCBI Taxonomy" id="1123282"/>
    <lineage>
        <taxon>Bacteria</taxon>
        <taxon>Bacillati</taxon>
        <taxon>Bacillota</taxon>
        <taxon>Clostridia</taxon>
        <taxon>Eubacteriales</taxon>
        <taxon>Oscillospiraceae</taxon>
        <taxon>Sporobacter</taxon>
    </lineage>
</organism>
<evidence type="ECO:0000313" key="4">
    <source>
        <dbReference type="EMBL" id="SHH75684.1"/>
    </source>
</evidence>
<dbReference type="RefSeq" id="WP_242941149.1">
    <property type="nucleotide sequence ID" value="NZ_FQXV01000002.1"/>
</dbReference>
<dbReference type="SUPFAM" id="SSF51261">
    <property type="entry name" value="Duplicated hybrid motif"/>
    <property type="match status" value="1"/>
</dbReference>
<reference evidence="4 5" key="1">
    <citation type="submission" date="2016-11" db="EMBL/GenBank/DDBJ databases">
        <authorList>
            <person name="Jaros S."/>
            <person name="Januszkiewicz K."/>
            <person name="Wedrychowicz H."/>
        </authorList>
    </citation>
    <scope>NUCLEOTIDE SEQUENCE [LARGE SCALE GENOMIC DNA]</scope>
    <source>
        <strain evidence="4 5">DSM 10068</strain>
    </source>
</reference>
<dbReference type="InterPro" id="IPR050570">
    <property type="entry name" value="Cell_wall_metabolism_enzyme"/>
</dbReference>